<dbReference type="InterPro" id="IPR026869">
    <property type="entry name" value="EgtC-like"/>
</dbReference>
<dbReference type="PANTHER" id="PTHR42824:SF1">
    <property type="entry name" value="GLUTAMINE AMIDOTRANSFERASE YAFJ-RELATED"/>
    <property type="match status" value="1"/>
</dbReference>
<dbReference type="Pfam" id="PF13230">
    <property type="entry name" value="GATase_4"/>
    <property type="match status" value="1"/>
</dbReference>
<dbReference type="SUPFAM" id="SSF56235">
    <property type="entry name" value="N-terminal nucleophile aminohydrolases (Ntn hydrolases)"/>
    <property type="match status" value="1"/>
</dbReference>
<protein>
    <submittedName>
        <fullName evidence="3">Class II glutamine amidotransferase</fullName>
    </submittedName>
</protein>
<accession>A0A8J4M5R8</accession>
<dbReference type="EMBL" id="DTQM01000091">
    <property type="protein sequence ID" value="HGC42537.1"/>
    <property type="molecule type" value="Genomic_DNA"/>
</dbReference>
<keyword evidence="1 3" id="KW-0315">Glutamine amidotransferase</keyword>
<feature type="domain" description="Glutamine amidotransferase type-2" evidence="2">
    <location>
        <begin position="2"/>
        <end position="261"/>
    </location>
</feature>
<proteinExistence type="predicted"/>
<gene>
    <name evidence="3" type="ORF">ENY07_04835</name>
</gene>
<name>A0A8J4M5R8_9PROT</name>
<comment type="caution">
    <text evidence="3">The sequence shown here is derived from an EMBL/GenBank/DDBJ whole genome shotgun (WGS) entry which is preliminary data.</text>
</comment>
<sequence>MCELFGISSAAPLSARFSLQQFARHGSLPGQPIDGWGLVLYDGPDLRHYREPEPAGNSRWLRFIESHQPPSRLLISHIRHATAGAVALRNTHPFVRELGGRMHSFAHNGGLPGIETRRAPGDRRFLPVGESDSETAFCVLLARLADLWTGQPPSANARYALVAQFAADIRALGPANFLYSDGEYLFAHGHRRHQENGRIEPPGLWHLGCLCHDAAIAIEEAGVAFDTATASHAVTMFASRPLSGAAWRPLAEGEVVMARQGEAVAA</sequence>
<dbReference type="AlphaFoldDB" id="A0A8J4M5R8"/>
<dbReference type="InterPro" id="IPR029055">
    <property type="entry name" value="Ntn_hydrolases_N"/>
</dbReference>
<dbReference type="InterPro" id="IPR017932">
    <property type="entry name" value="GATase_2_dom"/>
</dbReference>
<evidence type="ECO:0000259" key="2">
    <source>
        <dbReference type="PROSITE" id="PS51278"/>
    </source>
</evidence>
<reference evidence="3" key="1">
    <citation type="journal article" date="2020" name="mSystems">
        <title>Genome- and Community-Level Interaction Insights into Carbon Utilization and Element Cycling Functions of Hydrothermarchaeota in Hydrothermal Sediment.</title>
        <authorList>
            <person name="Zhou Z."/>
            <person name="Liu Y."/>
            <person name="Xu W."/>
            <person name="Pan J."/>
            <person name="Luo Z.H."/>
            <person name="Li M."/>
        </authorList>
    </citation>
    <scope>NUCLEOTIDE SEQUENCE</scope>
    <source>
        <strain evidence="3">SpSt-997</strain>
    </source>
</reference>
<evidence type="ECO:0000313" key="3">
    <source>
        <dbReference type="EMBL" id="HGC42537.1"/>
    </source>
</evidence>
<dbReference type="Gene3D" id="3.60.20.10">
    <property type="entry name" value="Glutamine Phosphoribosylpyrophosphate, subunit 1, domain 1"/>
    <property type="match status" value="1"/>
</dbReference>
<dbReference type="CDD" id="cd01908">
    <property type="entry name" value="YafJ"/>
    <property type="match status" value="1"/>
</dbReference>
<evidence type="ECO:0000256" key="1">
    <source>
        <dbReference type="ARBA" id="ARBA00022962"/>
    </source>
</evidence>
<dbReference type="PROSITE" id="PS51278">
    <property type="entry name" value="GATASE_TYPE_2"/>
    <property type="match status" value="1"/>
</dbReference>
<dbReference type="PANTHER" id="PTHR42824">
    <property type="entry name" value="GLUTAMINE AMIDOTRANSFERASE"/>
    <property type="match status" value="1"/>
</dbReference>
<organism evidence="3">
    <name type="scientific">Acidicaldus sp</name>
    <dbReference type="NCBI Taxonomy" id="1872105"/>
    <lineage>
        <taxon>Bacteria</taxon>
        <taxon>Pseudomonadati</taxon>
        <taxon>Pseudomonadota</taxon>
        <taxon>Alphaproteobacteria</taxon>
        <taxon>Acetobacterales</taxon>
        <taxon>Acetobacteraceae</taxon>
        <taxon>Acidicaldus</taxon>
    </lineage>
</organism>